<keyword evidence="10" id="KW-1185">Reference proteome</keyword>
<dbReference type="AlphaFoldDB" id="A0A9N9G170"/>
<evidence type="ECO:0000256" key="5">
    <source>
        <dbReference type="ARBA" id="ARBA00023132"/>
    </source>
</evidence>
<dbReference type="GO" id="GO:0031080">
    <property type="term" value="C:nuclear pore outer ring"/>
    <property type="evidence" value="ECO:0007669"/>
    <property type="project" value="TreeGrafter"/>
</dbReference>
<comment type="subunit">
    <text evidence="7">Part of the nuclear pore complex (NPC).</text>
</comment>
<evidence type="ECO:0000256" key="6">
    <source>
        <dbReference type="ARBA" id="ARBA00023242"/>
    </source>
</evidence>
<dbReference type="OrthoDB" id="3098at2759"/>
<dbReference type="Gene3D" id="1.10.3450.20">
    <property type="match status" value="1"/>
</dbReference>
<keyword evidence="1 7" id="KW-0813">Transport</keyword>
<evidence type="ECO:0000256" key="2">
    <source>
        <dbReference type="ARBA" id="ARBA00022816"/>
    </source>
</evidence>
<evidence type="ECO:0000256" key="8">
    <source>
        <dbReference type="SAM" id="MobiDB-lite"/>
    </source>
</evidence>
<evidence type="ECO:0000256" key="3">
    <source>
        <dbReference type="ARBA" id="ARBA00022927"/>
    </source>
</evidence>
<proteinExistence type="inferred from homology"/>
<comment type="function">
    <text evidence="7">Functions as a component of the nuclear pore complex (NPC).</text>
</comment>
<evidence type="ECO:0000313" key="10">
    <source>
        <dbReference type="Proteomes" id="UP000789759"/>
    </source>
</evidence>
<dbReference type="Pfam" id="PF04121">
    <property type="entry name" value="Nup84_Nup100"/>
    <property type="match status" value="1"/>
</dbReference>
<dbReference type="GO" id="GO:0000973">
    <property type="term" value="P:post-transcriptional tethering of RNA polymerase II gene DNA at nuclear periphery"/>
    <property type="evidence" value="ECO:0007669"/>
    <property type="project" value="TreeGrafter"/>
</dbReference>
<keyword evidence="2" id="KW-0509">mRNA transport</keyword>
<dbReference type="EMBL" id="CAJVQA010003340">
    <property type="protein sequence ID" value="CAG8572252.1"/>
    <property type="molecule type" value="Genomic_DNA"/>
</dbReference>
<keyword evidence="6 7" id="KW-0539">Nucleus</keyword>
<organism evidence="9 10">
    <name type="scientific">Cetraspora pellucida</name>
    <dbReference type="NCBI Taxonomy" id="1433469"/>
    <lineage>
        <taxon>Eukaryota</taxon>
        <taxon>Fungi</taxon>
        <taxon>Fungi incertae sedis</taxon>
        <taxon>Mucoromycota</taxon>
        <taxon>Glomeromycotina</taxon>
        <taxon>Glomeromycetes</taxon>
        <taxon>Diversisporales</taxon>
        <taxon>Gigasporaceae</taxon>
        <taxon>Cetraspora</taxon>
    </lineage>
</organism>
<dbReference type="GO" id="GO:0031965">
    <property type="term" value="C:nuclear membrane"/>
    <property type="evidence" value="ECO:0007669"/>
    <property type="project" value="UniProtKB-SubCell"/>
</dbReference>
<dbReference type="GO" id="GO:0006606">
    <property type="term" value="P:protein import into nucleus"/>
    <property type="evidence" value="ECO:0007669"/>
    <property type="project" value="TreeGrafter"/>
</dbReference>
<gene>
    <name evidence="9" type="ORF">CPELLU_LOCUS5706</name>
</gene>
<keyword evidence="3" id="KW-0653">Protein transport</keyword>
<reference evidence="9" key="1">
    <citation type="submission" date="2021-06" db="EMBL/GenBank/DDBJ databases">
        <authorList>
            <person name="Kallberg Y."/>
            <person name="Tangrot J."/>
            <person name="Rosling A."/>
        </authorList>
    </citation>
    <scope>NUCLEOTIDE SEQUENCE</scope>
    <source>
        <strain evidence="9">FL966</strain>
    </source>
</reference>
<keyword evidence="5 7" id="KW-0906">Nuclear pore complex</keyword>
<keyword evidence="7" id="KW-0472">Membrane</keyword>
<name>A0A9N9G170_9GLOM</name>
<feature type="compositionally biased region" description="Polar residues" evidence="8">
    <location>
        <begin position="1"/>
        <end position="17"/>
    </location>
</feature>
<dbReference type="GO" id="GO:0006406">
    <property type="term" value="P:mRNA export from nucleus"/>
    <property type="evidence" value="ECO:0007669"/>
    <property type="project" value="TreeGrafter"/>
</dbReference>
<accession>A0A9N9G170</accession>
<comment type="subcellular location">
    <subcellularLocation>
        <location evidence="7">Nucleus</location>
        <location evidence="7">Nuclear pore complex</location>
    </subcellularLocation>
    <subcellularLocation>
        <location evidence="7">Nucleus membrane</location>
    </subcellularLocation>
</comment>
<feature type="region of interest" description="Disordered" evidence="8">
    <location>
        <begin position="1"/>
        <end position="21"/>
    </location>
</feature>
<dbReference type="InterPro" id="IPR007252">
    <property type="entry name" value="Nup84/Nup107"/>
</dbReference>
<evidence type="ECO:0000313" key="9">
    <source>
        <dbReference type="EMBL" id="CAG8572252.1"/>
    </source>
</evidence>
<comment type="caution">
    <text evidence="9">The sequence shown here is derived from an EMBL/GenBank/DDBJ whole genome shotgun (WGS) entry which is preliminary data.</text>
</comment>
<dbReference type="PANTHER" id="PTHR13003:SF2">
    <property type="entry name" value="NUCLEAR PORE COMPLEX PROTEIN NUP107"/>
    <property type="match status" value="1"/>
</dbReference>
<evidence type="ECO:0000256" key="7">
    <source>
        <dbReference type="RuleBase" id="RU365072"/>
    </source>
</evidence>
<dbReference type="Gene3D" id="1.20.190.50">
    <property type="match status" value="1"/>
</dbReference>
<dbReference type="PANTHER" id="PTHR13003">
    <property type="entry name" value="NUP107-RELATED"/>
    <property type="match status" value="1"/>
</dbReference>
<sequence length="818" mass="95019">MTSSVSMIVDSPDTQHSADAPLRVTDLMQPYTSTESRGQRTLLPTNTLNGFMSVHFNNELGLNDDGFFNTDEAFIQFAQTFSLIHQQVDLQKAPEYYEELSRNEPVKSFPIDLTQFRLWEAERNTWNLIKQLQLSTHPTEVNIPEKLYQTDGALQCELLARNLSFAEAWIVRQWLQNTALQFLPVETNPEYWSDTKTHILFKSKKLNSQYLDPDGPYRTGNALQPQDQIHDNELAKSIYEYLRRGQLDAACEISKKNGQSWRAASISGYIVNGEKTDDGSDVDSMIKSSGNINRHLWRATCYQLAQEAGFDLYDRATYAVLCGDVDNVFPVCRSWEDYIWAYFNGLIECRLEQYFSQRGQLRELGDADLPVPTQLLSLTPEDIFRKVDARQIDRDPLMALFHKIQKLFILNKLDEIINCLKEELLDKQLSYYDNTAYSHILRFAAHFVLFLRDIMHPTPDKESDDLIKTYTELLIDFKQDSIIALYASKLPREMSIETYALFLKSNYNLAKLKPLQVSSTNICINFLNHSYLDITGSYDERFKFYSLAEQHSLNVTAIARRTSDLILEEYLKNERYPNSDSSSPRIASPNEPVDSKDIVLIRGLEWLTFNKDQVVEAMDRANALFRRFLVCGKLNAVNTLLSSMANPKSPLASYNFDQEAEGHDLTVVLEYSFYRTMFNFFTKDEDWVKIWTEKPQSQTSFPRNSSEWTLRIKETTDALDQLFDQFLNAYITNSESEEDKIITEEEERRIQELQRVSDIYIPEVITHKSLQLADLVADESRHLYVHFRRSKRLSLFLKMLRNSYLEITRENPDDIIVY</sequence>
<evidence type="ECO:0000256" key="1">
    <source>
        <dbReference type="ARBA" id="ARBA00022448"/>
    </source>
</evidence>
<dbReference type="GO" id="GO:0017056">
    <property type="term" value="F:structural constituent of nuclear pore"/>
    <property type="evidence" value="ECO:0007669"/>
    <property type="project" value="UniProtKB-UniRule"/>
</dbReference>
<evidence type="ECO:0000256" key="4">
    <source>
        <dbReference type="ARBA" id="ARBA00023010"/>
    </source>
</evidence>
<dbReference type="Proteomes" id="UP000789759">
    <property type="component" value="Unassembled WGS sequence"/>
</dbReference>
<keyword evidence="4 7" id="KW-0811">Translocation</keyword>
<comment type="similarity">
    <text evidence="7">Belongs to the nucleoporin Nup84/Nup107 family.</text>
</comment>
<protein>
    <recommendedName>
        <fullName evidence="7">Nuclear pore complex protein</fullName>
    </recommendedName>
</protein>